<feature type="region of interest" description="Disordered" evidence="1">
    <location>
        <begin position="386"/>
        <end position="480"/>
    </location>
</feature>
<evidence type="ECO:0000313" key="2">
    <source>
        <dbReference type="EMBL" id="KAJ3989599.1"/>
    </source>
</evidence>
<reference evidence="2" key="1">
    <citation type="submission" date="2022-08" db="EMBL/GenBank/DDBJ databases">
        <authorList>
            <consortium name="DOE Joint Genome Institute"/>
            <person name="Min B."/>
            <person name="Riley R."/>
            <person name="Sierra-Patev S."/>
            <person name="Naranjo-Ortiz M."/>
            <person name="Looney B."/>
            <person name="Konkel Z."/>
            <person name="Slot J.C."/>
            <person name="Sakamoto Y."/>
            <person name="Steenwyk J.L."/>
            <person name="Rokas A."/>
            <person name="Carro J."/>
            <person name="Camarero S."/>
            <person name="Ferreira P."/>
            <person name="Molpeceres G."/>
            <person name="Ruiz-Duenas F.J."/>
            <person name="Serrano A."/>
            <person name="Henrissat B."/>
            <person name="Drula E."/>
            <person name="Hughes K.W."/>
            <person name="Mata J.L."/>
            <person name="Ishikawa N.K."/>
            <person name="Vargas-Isla R."/>
            <person name="Ushijima S."/>
            <person name="Smith C.A."/>
            <person name="Ahrendt S."/>
            <person name="Andreopoulos W."/>
            <person name="He G."/>
            <person name="Labutti K."/>
            <person name="Lipzen A."/>
            <person name="Ng V."/>
            <person name="Sandor L."/>
            <person name="Barry K."/>
            <person name="Martinez A.T."/>
            <person name="Xiao Y."/>
            <person name="Gibbons J.G."/>
            <person name="Terashima K."/>
            <person name="Hibbett D.S."/>
            <person name="Grigoriev I.V."/>
        </authorList>
    </citation>
    <scope>NUCLEOTIDE SEQUENCE</scope>
    <source>
        <strain evidence="2">TFB7829</strain>
    </source>
</reference>
<dbReference type="EMBL" id="MU801896">
    <property type="protein sequence ID" value="KAJ3989599.1"/>
    <property type="molecule type" value="Genomic_DNA"/>
</dbReference>
<protein>
    <submittedName>
        <fullName evidence="2">Uncharacterized protein</fullName>
    </submittedName>
</protein>
<feature type="compositionally biased region" description="Polar residues" evidence="1">
    <location>
        <begin position="300"/>
        <end position="316"/>
    </location>
</feature>
<feature type="compositionally biased region" description="Low complexity" evidence="1">
    <location>
        <begin position="121"/>
        <end position="135"/>
    </location>
</feature>
<feature type="compositionally biased region" description="Acidic residues" evidence="1">
    <location>
        <begin position="216"/>
        <end position="226"/>
    </location>
</feature>
<sequence>MFDPQSQPPSPRLHSCRWGFTCTRSSPSGKELLQHVIVTHVRTAVPVFRNEIPILLRTTEGIGESYETEHFMSSLSQEERRVDSSQSQQLKKHIHSECSLFFSPCIVYAEWFSKDSQDSRPTASLPSPPISSSSRPRGRDDEGNSLLAGSESPCGLAQDASPMSYEDLDPSDDEENPLLRLARNASPMSNEDMDLSDEQENPLLRLVRNASPMSNEDSDSSDDEENPMLAGSESPHSQVRVPSPILYEDLDPNSFNAQSSNVLLSDALQQPSPKFRTLDAASGSPRPGSIPPSPSFSDILASSTQKGPKQPQSHISSRLLAHTLSSNSSSSSNSCAVVEAQLTPAEGDFSFDEGRDGPIEGLHVATATSDQSDFYRGQLHWIASQIPSTQHATESEPSHISLSVAPDHENVNPRRTSSHVHSMPNHNSSLLVPPSSRLASSEKPGPKRKQSWYAPTTRPRKRSRDNNLSASVSPVDSPAISPRRASAFALSPGNGRLKIVHEPLNQATSRRISDDPSRSTLHRKRFKIDSSADAIDLNSQPMKNQYPVASQRSRPDEDCDADVSQMQAETQLTMSPPAQRTSLFDVFNYPIQTQAPYDSQS</sequence>
<feature type="region of interest" description="Disordered" evidence="1">
    <location>
        <begin position="117"/>
        <end position="335"/>
    </location>
</feature>
<feature type="compositionally biased region" description="Acidic residues" evidence="1">
    <location>
        <begin position="191"/>
        <end position="200"/>
    </location>
</feature>
<feature type="compositionally biased region" description="Low complexity" evidence="1">
    <location>
        <begin position="325"/>
        <end position="334"/>
    </location>
</feature>
<evidence type="ECO:0000256" key="1">
    <source>
        <dbReference type="SAM" id="MobiDB-lite"/>
    </source>
</evidence>
<organism evidence="2 3">
    <name type="scientific">Lentinula detonsa</name>
    <dbReference type="NCBI Taxonomy" id="2804962"/>
    <lineage>
        <taxon>Eukaryota</taxon>
        <taxon>Fungi</taxon>
        <taxon>Dikarya</taxon>
        <taxon>Basidiomycota</taxon>
        <taxon>Agaricomycotina</taxon>
        <taxon>Agaricomycetes</taxon>
        <taxon>Agaricomycetidae</taxon>
        <taxon>Agaricales</taxon>
        <taxon>Marasmiineae</taxon>
        <taxon>Omphalotaceae</taxon>
        <taxon>Lentinula</taxon>
    </lineage>
</organism>
<feature type="compositionally biased region" description="Acidic residues" evidence="1">
    <location>
        <begin position="166"/>
        <end position="176"/>
    </location>
</feature>
<comment type="caution">
    <text evidence="2">The sequence shown here is derived from an EMBL/GenBank/DDBJ whole genome shotgun (WGS) entry which is preliminary data.</text>
</comment>
<feature type="compositionally biased region" description="Polar residues" evidence="1">
    <location>
        <begin position="253"/>
        <end position="272"/>
    </location>
</feature>
<dbReference type="AlphaFoldDB" id="A0AA38Q8J2"/>
<gene>
    <name evidence="2" type="ORF">F5890DRAFT_1127152</name>
</gene>
<dbReference type="Proteomes" id="UP001163850">
    <property type="component" value="Unassembled WGS sequence"/>
</dbReference>
<evidence type="ECO:0000313" key="3">
    <source>
        <dbReference type="Proteomes" id="UP001163850"/>
    </source>
</evidence>
<accession>A0AA38Q8J2</accession>
<name>A0AA38Q8J2_9AGAR</name>
<proteinExistence type="predicted"/>